<protein>
    <recommendedName>
        <fullName evidence="2">Lipoprotein LpqB N-terminal domain-containing protein</fullName>
    </recommendedName>
</protein>
<dbReference type="AlphaFoldDB" id="A0A6I4NXU8"/>
<comment type="caution">
    <text evidence="3">The sequence shown here is derived from an EMBL/GenBank/DDBJ whole genome shotgun (WGS) entry which is preliminary data.</text>
</comment>
<evidence type="ECO:0000313" key="3">
    <source>
        <dbReference type="EMBL" id="MWB99136.1"/>
    </source>
</evidence>
<evidence type="ECO:0000313" key="4">
    <source>
        <dbReference type="Proteomes" id="UP000438182"/>
    </source>
</evidence>
<evidence type="ECO:0000256" key="1">
    <source>
        <dbReference type="SAM" id="Phobius"/>
    </source>
</evidence>
<feature type="transmembrane region" description="Helical" evidence="1">
    <location>
        <begin position="12"/>
        <end position="34"/>
    </location>
</feature>
<dbReference type="Pfam" id="PF25976">
    <property type="entry name" value="LpqB_N"/>
    <property type="match status" value="1"/>
</dbReference>
<organism evidence="3 4">
    <name type="scientific">Agromyces seonyuensis</name>
    <dbReference type="NCBI Taxonomy" id="2662446"/>
    <lineage>
        <taxon>Bacteria</taxon>
        <taxon>Bacillati</taxon>
        <taxon>Actinomycetota</taxon>
        <taxon>Actinomycetes</taxon>
        <taxon>Micrococcales</taxon>
        <taxon>Microbacteriaceae</taxon>
        <taxon>Agromyces</taxon>
    </lineage>
</organism>
<reference evidence="3 4" key="1">
    <citation type="submission" date="2019-12" db="EMBL/GenBank/DDBJ databases">
        <authorList>
            <person name="Kim Y.S."/>
        </authorList>
    </citation>
    <scope>NUCLEOTIDE SEQUENCE [LARGE SCALE GENOMIC DNA]</scope>
    <source>
        <strain evidence="3 4">MMS17-SY077</strain>
    </source>
</reference>
<gene>
    <name evidence="3" type="ORF">GB864_11335</name>
</gene>
<accession>A0A6I4NXU8</accession>
<dbReference type="InterPro" id="IPR059026">
    <property type="entry name" value="LpqB_N"/>
</dbReference>
<evidence type="ECO:0000259" key="2">
    <source>
        <dbReference type="Pfam" id="PF25976"/>
    </source>
</evidence>
<keyword evidence="4" id="KW-1185">Reference proteome</keyword>
<dbReference type="RefSeq" id="WP_160425103.1">
    <property type="nucleotide sequence ID" value="NZ_WSTA01000049.1"/>
</dbReference>
<dbReference type="EMBL" id="WSTA01000049">
    <property type="protein sequence ID" value="MWB99136.1"/>
    <property type="molecule type" value="Genomic_DNA"/>
</dbReference>
<keyword evidence="1" id="KW-1133">Transmembrane helix</keyword>
<sequence>MDAPSVKPDRTLVVVLAVLAALVVVASVVVFVGGEPEELDPASPEGVVQRYTEAVIDGDEVAARELLIPEDADDCFHLEPYLGEGVRVTLGSTREDDDSADVEVLIVTTYGQGPFGADESQEEAEFRLVRAGGEWRIETAPWTLAVCDPSVTP</sequence>
<dbReference type="Proteomes" id="UP000438182">
    <property type="component" value="Unassembled WGS sequence"/>
</dbReference>
<proteinExistence type="predicted"/>
<keyword evidence="1" id="KW-0812">Transmembrane</keyword>
<name>A0A6I4NXU8_9MICO</name>
<feature type="domain" description="Lipoprotein LpqB N-terminal" evidence="2">
    <location>
        <begin position="42"/>
        <end position="149"/>
    </location>
</feature>
<keyword evidence="1" id="KW-0472">Membrane</keyword>